<feature type="coiled-coil region" evidence="1">
    <location>
        <begin position="57"/>
        <end position="91"/>
    </location>
</feature>
<feature type="transmembrane region" description="Helical" evidence="2">
    <location>
        <begin position="18"/>
        <end position="37"/>
    </location>
</feature>
<proteinExistence type="predicted"/>
<name>A0A2J6WNM1_9BACT</name>
<evidence type="ECO:0000256" key="2">
    <source>
        <dbReference type="SAM" id="Phobius"/>
    </source>
</evidence>
<keyword evidence="2" id="KW-0812">Transmembrane</keyword>
<keyword evidence="2" id="KW-0472">Membrane</keyword>
<reference evidence="3 4" key="1">
    <citation type="submission" date="2018-01" db="EMBL/GenBank/DDBJ databases">
        <title>Metagenomic assembled genomes from two thermal pools in the Uzon Caldera, Kamchatka, Russia.</title>
        <authorList>
            <person name="Wilkins L."/>
            <person name="Ettinger C."/>
        </authorList>
    </citation>
    <scope>NUCLEOTIDE SEQUENCE [LARGE SCALE GENOMIC DNA]</scope>
    <source>
        <strain evidence="3">ZAV-05</strain>
    </source>
</reference>
<comment type="caution">
    <text evidence="3">The sequence shown here is derived from an EMBL/GenBank/DDBJ whole genome shotgun (WGS) entry which is preliminary data.</text>
</comment>
<gene>
    <name evidence="3" type="ORF">C0187_02680</name>
</gene>
<protein>
    <submittedName>
        <fullName evidence="3">Fimbrial assembly protein</fullName>
    </submittedName>
</protein>
<dbReference type="InterPro" id="IPR052534">
    <property type="entry name" value="Extracell_DNA_Util/SecSys_Comp"/>
</dbReference>
<dbReference type="Pfam" id="PF05137">
    <property type="entry name" value="PilN"/>
    <property type="match status" value="1"/>
</dbReference>
<evidence type="ECO:0000256" key="1">
    <source>
        <dbReference type="SAM" id="Coils"/>
    </source>
</evidence>
<dbReference type="Proteomes" id="UP000242881">
    <property type="component" value="Unassembled WGS sequence"/>
</dbReference>
<dbReference type="PANTHER" id="PTHR40278:SF1">
    <property type="entry name" value="DNA UTILIZATION PROTEIN HOFN"/>
    <property type="match status" value="1"/>
</dbReference>
<dbReference type="PANTHER" id="PTHR40278">
    <property type="entry name" value="DNA UTILIZATION PROTEIN HOFN"/>
    <property type="match status" value="1"/>
</dbReference>
<dbReference type="EMBL" id="PNIN01000030">
    <property type="protein sequence ID" value="PMP72002.1"/>
    <property type="molecule type" value="Genomic_DNA"/>
</dbReference>
<keyword evidence="1" id="KW-0175">Coiled coil</keyword>
<evidence type="ECO:0000313" key="3">
    <source>
        <dbReference type="EMBL" id="PMP72002.1"/>
    </source>
</evidence>
<accession>A0A2J6WNM1</accession>
<organism evidence="3 4">
    <name type="scientific">Calditerrivibrio nitroreducens</name>
    <dbReference type="NCBI Taxonomy" id="477976"/>
    <lineage>
        <taxon>Bacteria</taxon>
        <taxon>Pseudomonadati</taxon>
        <taxon>Deferribacterota</taxon>
        <taxon>Deferribacteres</taxon>
        <taxon>Deferribacterales</taxon>
        <taxon>Calditerrivibrionaceae</taxon>
    </lineage>
</organism>
<dbReference type="AlphaFoldDB" id="A0A2J6WNM1"/>
<dbReference type="InterPro" id="IPR007813">
    <property type="entry name" value="PilN"/>
</dbReference>
<sequence length="181" mass="20875">MIKVNLLGVKKRKKFDPIYLELVVFFLCFAFVMFFIFTTHTSLLSEISYYKNENTVLQGELNRLNKIKREIDTFEKKKAELQKKIDIVKNLKKGQKGYSPLFINIEKALPDDVWIGNMNYNGSMITINVTSLRSSSVNQFIMNLYKTKIFSNIELKVVKKGSVDKIDINDFNITANVNLGG</sequence>
<evidence type="ECO:0000313" key="4">
    <source>
        <dbReference type="Proteomes" id="UP000242881"/>
    </source>
</evidence>
<keyword evidence="2" id="KW-1133">Transmembrane helix</keyword>